<dbReference type="AlphaFoldDB" id="A0A061H4X7"/>
<dbReference type="KEGG" id="pfp:PFL1_06768"/>
<feature type="compositionally biased region" description="Basic and acidic residues" evidence="1">
    <location>
        <begin position="522"/>
        <end position="539"/>
    </location>
</feature>
<evidence type="ECO:0000256" key="1">
    <source>
        <dbReference type="SAM" id="MobiDB-lite"/>
    </source>
</evidence>
<reference evidence="2 3" key="1">
    <citation type="journal article" date="2013" name="Plant Cell">
        <title>The transition from a phytopathogenic smut ancestor to an anamorphic biocontrol agent deciphered by comparative whole-genome analysis.</title>
        <authorList>
            <person name="Lefebvre F."/>
            <person name="Joly D.L."/>
            <person name="Labbe C."/>
            <person name="Teichmann B."/>
            <person name="Linning R."/>
            <person name="Belzile F."/>
            <person name="Bakkeren G."/>
            <person name="Belanger R.R."/>
        </authorList>
    </citation>
    <scope>NUCLEOTIDE SEQUENCE [LARGE SCALE GENOMIC DNA]</scope>
    <source>
        <strain evidence="2 3">PF-1</strain>
    </source>
</reference>
<proteinExistence type="predicted"/>
<dbReference type="GeneID" id="19320839"/>
<dbReference type="RefSeq" id="XP_007882505.1">
    <property type="nucleotide sequence ID" value="XM_007884314.1"/>
</dbReference>
<dbReference type="Proteomes" id="UP000053664">
    <property type="component" value="Unassembled WGS sequence"/>
</dbReference>
<organism evidence="2 3">
    <name type="scientific">Pseudozyma flocculosa PF-1</name>
    <dbReference type="NCBI Taxonomy" id="1277687"/>
    <lineage>
        <taxon>Eukaryota</taxon>
        <taxon>Fungi</taxon>
        <taxon>Dikarya</taxon>
        <taxon>Basidiomycota</taxon>
        <taxon>Ustilaginomycotina</taxon>
        <taxon>Ustilaginomycetes</taxon>
        <taxon>Ustilaginales</taxon>
        <taxon>Ustilaginaceae</taxon>
        <taxon>Pseudozyma</taxon>
    </lineage>
</organism>
<feature type="region of interest" description="Disordered" evidence="1">
    <location>
        <begin position="522"/>
        <end position="554"/>
    </location>
</feature>
<name>A0A061H4X7_9BASI</name>
<dbReference type="PANTHER" id="PTHR33266:SF1">
    <property type="entry name" value="F-BOX DOMAIN-CONTAINING PROTEIN"/>
    <property type="match status" value="1"/>
</dbReference>
<dbReference type="eggNOG" id="ENOG502SUTR">
    <property type="taxonomic scope" value="Eukaryota"/>
</dbReference>
<dbReference type="PANTHER" id="PTHR33266">
    <property type="entry name" value="CHROMOSOME 15, WHOLE GENOME SHOTGUN SEQUENCE"/>
    <property type="match status" value="1"/>
</dbReference>
<dbReference type="EMBL" id="KE361652">
    <property type="protein sequence ID" value="EPQ25696.1"/>
    <property type="molecule type" value="Genomic_DNA"/>
</dbReference>
<protein>
    <submittedName>
        <fullName evidence="2">Uncharacterized protein</fullName>
    </submittedName>
</protein>
<evidence type="ECO:0000313" key="2">
    <source>
        <dbReference type="EMBL" id="EPQ25696.1"/>
    </source>
</evidence>
<evidence type="ECO:0000313" key="3">
    <source>
        <dbReference type="Proteomes" id="UP000053664"/>
    </source>
</evidence>
<accession>A0A061H4X7</accession>
<dbReference type="OrthoDB" id="2556301at2759"/>
<dbReference type="HOGENOM" id="CLU_017871_0_0_1"/>
<sequence length="792" mass="86443">MEATVAPLRASIGRTKETPALWLEKRIRVYYSSLYDYGARQKDVGKQYCGRIIAIVQSSGTGKSRAVWELRRFWPSLSLTLRDPVLAGVPGVLHGFPPLDLPIREYFVHCDPYRPDLAVIALFASWLKQAAASADTSATDMSDVFATWEHSCYSAEDRRLEPSAKRQEAIRAVAAGARKMAQRYRDAHASEALTSDIDEAARMVKVLIRPELDALAEQLLSTPAVKASLKKFKMERPLVLLAVDGCTPLEKIDEQKELKLVHLRRCVQLIGEKLASAKVALWLLMLDTSSSISGMIPSSRTEKSDREATMLALPPCLLRGHDTFVQTPQTVSRPRDALQLDALKRYGRPLWDGCESEQVLFDALEKLCHAGDSVDRHMRYVTNLDAGKIVTAAPSEPLLALAAWVALTSDETDHEALWRYSEVLSTLAKSLALDSAIALKGVEGEFAVPLLLTMARDACDELTQARKTFAEQHESDGKLEHVPAISLASFLPTLLGPACGHAALAQLEQLIDFRCQRRGATERNSGADKNMDDDSRQEAFETAGSVQMDPSGEQSGGSAAWLNFTHMARLASKAYAFGPRLLWYCWKRGLALQCHESQPGIDGVIPVYLGSLEDALDDEDQAAGQMSYIAWRAKDKASPFSGTDCLHGPRIVPLSATDARQGARDDADARAPLFTMLFDLGTGVAFKRAESISSHVKVMESTTCSATDCMQGNAPIVSLRIRGCDAAVFPFLGQFQAAEQVASLVKKPQMAGDGAEVEEPTFHDGCGLVYDEDGGAALAVSEEGDGPDGWEE</sequence>
<gene>
    <name evidence="2" type="ORF">PFL1_06768</name>
</gene>